<dbReference type="GO" id="GO:0030682">
    <property type="term" value="P:symbiont-mediated perturbation of host defenses"/>
    <property type="evidence" value="ECO:0007669"/>
    <property type="project" value="InterPro"/>
</dbReference>
<dbReference type="SUPFAM" id="SSF50814">
    <property type="entry name" value="Lipocalins"/>
    <property type="match status" value="1"/>
</dbReference>
<dbReference type="AlphaFoldDB" id="G3MHS3"/>
<dbReference type="Gene3D" id="2.40.128.20">
    <property type="match status" value="1"/>
</dbReference>
<dbReference type="GO" id="GO:0043176">
    <property type="term" value="F:amine binding"/>
    <property type="evidence" value="ECO:0007669"/>
    <property type="project" value="InterPro"/>
</dbReference>
<protein>
    <submittedName>
        <fullName evidence="1">Uncharacterized protein</fullName>
    </submittedName>
</protein>
<dbReference type="InterPro" id="IPR012674">
    <property type="entry name" value="Calycin"/>
</dbReference>
<dbReference type="EMBL" id="JO841424">
    <property type="protein sequence ID" value="AEO33041.1"/>
    <property type="molecule type" value="mRNA"/>
</dbReference>
<dbReference type="Pfam" id="PF02098">
    <property type="entry name" value="His_binding"/>
    <property type="match status" value="1"/>
</dbReference>
<name>G3MHS3_AMBMU</name>
<accession>G3MHS3</accession>
<organism evidence="1">
    <name type="scientific">Amblyomma maculatum</name>
    <name type="common">Gulf Coast tick</name>
    <dbReference type="NCBI Taxonomy" id="34609"/>
    <lineage>
        <taxon>Eukaryota</taxon>
        <taxon>Metazoa</taxon>
        <taxon>Ecdysozoa</taxon>
        <taxon>Arthropoda</taxon>
        <taxon>Chelicerata</taxon>
        <taxon>Arachnida</taxon>
        <taxon>Acari</taxon>
        <taxon>Parasitiformes</taxon>
        <taxon>Ixodida</taxon>
        <taxon>Ixodoidea</taxon>
        <taxon>Ixodidae</taxon>
        <taxon>Amblyomminae</taxon>
        <taxon>Amblyomma</taxon>
    </lineage>
</organism>
<evidence type="ECO:0000313" key="1">
    <source>
        <dbReference type="EMBL" id="AEO33041.1"/>
    </source>
</evidence>
<dbReference type="InterPro" id="IPR002970">
    <property type="entry name" value="Tick_his-bd"/>
</dbReference>
<proteinExistence type="evidence at transcript level"/>
<sequence>QGRVPEVAAAASSFLCVVSLEYPRCRAVCGHSVQQHFKKTSTFALVTETYHTHQMYQCCSVHFEDAERIMQAVTVTSHLLAALAIAAAILYEDNPRNSNRQHATLMTSVAETLFVKWQTINRALVPATRCQAIMKMREARAGLFQYSVYYTDTVSRTLEVFISTLATSTTVSHILPNAVTYQTLPDGPVRHYKVMYADREQGCFILVTKSPSYGRACRLLQTAKTVDREVPQDCMRVYRNNCPGDSMTIYTRNCRLMIQYMISRSK</sequence>
<reference evidence="1" key="1">
    <citation type="journal article" date="2011" name="PLoS ONE">
        <title>A deep insight into the sialotranscriptome of the gulf coast tick, Amblyomma maculatum.</title>
        <authorList>
            <person name="Karim S."/>
            <person name="Singh P."/>
            <person name="Ribeiro J.M."/>
        </authorList>
    </citation>
    <scope>NUCLEOTIDE SEQUENCE</scope>
    <source>
        <tissue evidence="1">Salivary gland</tissue>
    </source>
</reference>
<feature type="non-terminal residue" evidence="1">
    <location>
        <position position="1"/>
    </location>
</feature>